<dbReference type="GO" id="GO:0016491">
    <property type="term" value="F:oxidoreductase activity"/>
    <property type="evidence" value="ECO:0007669"/>
    <property type="project" value="UniProtKB-KW"/>
</dbReference>
<reference evidence="4 5" key="1">
    <citation type="submission" date="2024-09" db="EMBL/GenBank/DDBJ databases">
        <authorList>
            <person name="Zhang Z.-H."/>
        </authorList>
    </citation>
    <scope>NUCLEOTIDE SEQUENCE [LARGE SCALE GENOMIC DNA]</scope>
    <source>
        <strain evidence="4 5">HHTR114</strain>
    </source>
</reference>
<keyword evidence="5" id="KW-1185">Reference proteome</keyword>
<dbReference type="Pfam" id="PF02525">
    <property type="entry name" value="Flavodoxin_2"/>
    <property type="match status" value="1"/>
</dbReference>
<evidence type="ECO:0000259" key="3">
    <source>
        <dbReference type="Pfam" id="PF02525"/>
    </source>
</evidence>
<dbReference type="EC" id="1.-.-.-" evidence="4"/>
<feature type="domain" description="Flavodoxin-like fold" evidence="3">
    <location>
        <begin position="4"/>
        <end position="177"/>
    </location>
</feature>
<dbReference type="Gene3D" id="3.40.50.360">
    <property type="match status" value="1"/>
</dbReference>
<evidence type="ECO:0000256" key="2">
    <source>
        <dbReference type="ARBA" id="ARBA00023002"/>
    </source>
</evidence>
<gene>
    <name evidence="4" type="ORF">ACFMB1_12700</name>
</gene>
<comment type="caution">
    <text evidence="4">The sequence shown here is derived from an EMBL/GenBank/DDBJ whole genome shotgun (WGS) entry which is preliminary data.</text>
</comment>
<dbReference type="RefSeq" id="WP_379882362.1">
    <property type="nucleotide sequence ID" value="NZ_JBHPON010000002.1"/>
</dbReference>
<evidence type="ECO:0000313" key="5">
    <source>
        <dbReference type="Proteomes" id="UP001596116"/>
    </source>
</evidence>
<comment type="similarity">
    <text evidence="1">Belongs to the NAD(P)H dehydrogenase (quinone) family.</text>
</comment>
<keyword evidence="2 4" id="KW-0560">Oxidoreductase</keyword>
<dbReference type="InterPro" id="IPR003680">
    <property type="entry name" value="Flavodoxin_fold"/>
</dbReference>
<organism evidence="4 5">
    <name type="scientific">Hyphococcus aureus</name>
    <dbReference type="NCBI Taxonomy" id="2666033"/>
    <lineage>
        <taxon>Bacteria</taxon>
        <taxon>Pseudomonadati</taxon>
        <taxon>Pseudomonadota</taxon>
        <taxon>Alphaproteobacteria</taxon>
        <taxon>Parvularculales</taxon>
        <taxon>Parvularculaceae</taxon>
        <taxon>Hyphococcus</taxon>
    </lineage>
</organism>
<dbReference type="EMBL" id="JBHPON010000002">
    <property type="protein sequence ID" value="MFC6036407.1"/>
    <property type="molecule type" value="Genomic_DNA"/>
</dbReference>
<dbReference type="InterPro" id="IPR051545">
    <property type="entry name" value="NAD(P)H_dehydrogenase_qn"/>
</dbReference>
<evidence type="ECO:0000256" key="1">
    <source>
        <dbReference type="ARBA" id="ARBA00006252"/>
    </source>
</evidence>
<dbReference type="PANTHER" id="PTHR10204">
    <property type="entry name" value="NAD P H OXIDOREDUCTASE-RELATED"/>
    <property type="match status" value="1"/>
</dbReference>
<dbReference type="EC" id="1.6.99.-" evidence="4"/>
<sequence>MSETICIIDGHPHRDKSHLCHALAEAYKAGAKEAGHKVKTLALAEMDINFLRDPADFEKPAAGDMIKAQNAISAASHVVIIYPLWMGTMPALVKAFFEQLARGNFAIKEGEHGWPMKMLKGKSARVIVTMGMPAAAYKLVFGGAGVKGFETGILGMSGFKPVHETLVGGAYNLSDKRAAKLFSRCRALGAKAS</sequence>
<dbReference type="Proteomes" id="UP001596116">
    <property type="component" value="Unassembled WGS sequence"/>
</dbReference>
<dbReference type="PANTHER" id="PTHR10204:SF34">
    <property type="entry name" value="NAD(P)H DEHYDROGENASE [QUINONE] 1 ISOFORM 1"/>
    <property type="match status" value="1"/>
</dbReference>
<protein>
    <submittedName>
        <fullName evidence="4">NAD(P)H-dependent oxidoreductase</fullName>
        <ecNumber evidence="4">1.-.-.-</ecNumber>
        <ecNumber evidence="4">1.6.99.-</ecNumber>
    </submittedName>
</protein>
<accession>A0ABW1L0J1</accession>
<dbReference type="SUPFAM" id="SSF52218">
    <property type="entry name" value="Flavoproteins"/>
    <property type="match status" value="1"/>
</dbReference>
<evidence type="ECO:0000313" key="4">
    <source>
        <dbReference type="EMBL" id="MFC6036407.1"/>
    </source>
</evidence>
<proteinExistence type="inferred from homology"/>
<dbReference type="InterPro" id="IPR029039">
    <property type="entry name" value="Flavoprotein-like_sf"/>
</dbReference>
<name>A0ABW1L0J1_9PROT</name>